<dbReference type="InterPro" id="IPR052514">
    <property type="entry name" value="SAM-dependent_MTase"/>
</dbReference>
<dbReference type="Proteomes" id="UP000187735">
    <property type="component" value="Chromosome"/>
</dbReference>
<reference evidence="2 3" key="1">
    <citation type="journal article" date="2016" name="Front. Microbiol.">
        <title>Fuerstia marisgermanicae gen. nov., sp. nov., an Unusual Member of the Phylum Planctomycetes from the German Wadden Sea.</title>
        <authorList>
            <person name="Kohn T."/>
            <person name="Heuer A."/>
            <person name="Jogler M."/>
            <person name="Vollmers J."/>
            <person name="Boedeker C."/>
            <person name="Bunk B."/>
            <person name="Rast P."/>
            <person name="Borchert D."/>
            <person name="Glockner I."/>
            <person name="Freese H.M."/>
            <person name="Klenk H.P."/>
            <person name="Overmann J."/>
            <person name="Kaster A.K."/>
            <person name="Rohde M."/>
            <person name="Wiegand S."/>
            <person name="Jogler C."/>
        </authorList>
    </citation>
    <scope>NUCLEOTIDE SEQUENCE [LARGE SCALE GENOMIC DNA]</scope>
    <source>
        <strain evidence="2 3">NH11</strain>
    </source>
</reference>
<dbReference type="PANTHER" id="PTHR34203:SF15">
    <property type="entry name" value="SLL1173 PROTEIN"/>
    <property type="match status" value="1"/>
</dbReference>
<dbReference type="GO" id="GO:0008168">
    <property type="term" value="F:methyltransferase activity"/>
    <property type="evidence" value="ECO:0007669"/>
    <property type="project" value="UniProtKB-KW"/>
</dbReference>
<dbReference type="KEGG" id="fmr:Fuma_05589"/>
<evidence type="ECO:0000313" key="3">
    <source>
        <dbReference type="Proteomes" id="UP000187735"/>
    </source>
</evidence>
<proteinExistence type="predicted"/>
<name>A0A1P8WPE1_9PLAN</name>
<keyword evidence="2" id="KW-0808">Transferase</keyword>
<protein>
    <submittedName>
        <fullName evidence="2">Methyltransferase, FkbM family</fullName>
    </submittedName>
</protein>
<dbReference type="NCBIfam" id="TIGR01444">
    <property type="entry name" value="fkbM_fam"/>
    <property type="match status" value="1"/>
</dbReference>
<evidence type="ECO:0000313" key="2">
    <source>
        <dbReference type="EMBL" id="APZ95926.1"/>
    </source>
</evidence>
<dbReference type="PANTHER" id="PTHR34203">
    <property type="entry name" value="METHYLTRANSFERASE, FKBM FAMILY PROTEIN"/>
    <property type="match status" value="1"/>
</dbReference>
<evidence type="ECO:0000259" key="1">
    <source>
        <dbReference type="Pfam" id="PF05050"/>
    </source>
</evidence>
<dbReference type="SUPFAM" id="SSF53335">
    <property type="entry name" value="S-adenosyl-L-methionine-dependent methyltransferases"/>
    <property type="match status" value="1"/>
</dbReference>
<dbReference type="EMBL" id="CP017641">
    <property type="protein sequence ID" value="APZ95926.1"/>
    <property type="molecule type" value="Genomic_DNA"/>
</dbReference>
<keyword evidence="2" id="KW-0489">Methyltransferase</keyword>
<sequence>MSIQRIEKAEIGSTRRDQLLRFLGTSLWLPRKLRSFVVRLAAGDEVQIPGFAYELQLFNKTYFGHTSSHVDWHVYFFGTYDPLGTSLLRNLAKTRKPAVALDVGANTGTHTLAMYEYCQEVHCFEPFEPVRMALNRNIEANNLANVCVYAFGLSDQTCSMQFCPGGHGNHGAGRYASSPGDSINLPVHTGDGVVLDLNLERIDLIKVDVEGHEFNVFRGLSESLKRYRPIVQWECNVQDTTLLPCDVWQPYFPDRYETFRISSKHRWNRQSPILRKFDRCSRGNLLSVPLERMSDVTAFLP</sequence>
<dbReference type="STRING" id="1891926.Fuma_05589"/>
<dbReference type="InterPro" id="IPR029063">
    <property type="entry name" value="SAM-dependent_MTases_sf"/>
</dbReference>
<keyword evidence="3" id="KW-1185">Reference proteome</keyword>
<feature type="domain" description="Methyltransferase FkbM" evidence="1">
    <location>
        <begin position="102"/>
        <end position="236"/>
    </location>
</feature>
<gene>
    <name evidence="2" type="ORF">Fuma_05589</name>
</gene>
<accession>A0A1P8WPE1</accession>
<dbReference type="AlphaFoldDB" id="A0A1P8WPE1"/>
<dbReference type="Gene3D" id="3.40.50.150">
    <property type="entry name" value="Vaccinia Virus protein VP39"/>
    <property type="match status" value="1"/>
</dbReference>
<dbReference type="Pfam" id="PF05050">
    <property type="entry name" value="Methyltransf_21"/>
    <property type="match status" value="1"/>
</dbReference>
<organism evidence="2 3">
    <name type="scientific">Fuerstiella marisgermanici</name>
    <dbReference type="NCBI Taxonomy" id="1891926"/>
    <lineage>
        <taxon>Bacteria</taxon>
        <taxon>Pseudomonadati</taxon>
        <taxon>Planctomycetota</taxon>
        <taxon>Planctomycetia</taxon>
        <taxon>Planctomycetales</taxon>
        <taxon>Planctomycetaceae</taxon>
        <taxon>Fuerstiella</taxon>
    </lineage>
</organism>
<dbReference type="GO" id="GO:0032259">
    <property type="term" value="P:methylation"/>
    <property type="evidence" value="ECO:0007669"/>
    <property type="project" value="UniProtKB-KW"/>
</dbReference>
<dbReference type="OrthoDB" id="276857at2"/>
<dbReference type="RefSeq" id="WP_077027024.1">
    <property type="nucleotide sequence ID" value="NZ_CP017641.1"/>
</dbReference>
<dbReference type="InterPro" id="IPR006342">
    <property type="entry name" value="FkbM_mtfrase"/>
</dbReference>